<dbReference type="PROSITE" id="PS51186">
    <property type="entry name" value="GNAT"/>
    <property type="match status" value="1"/>
</dbReference>
<dbReference type="OrthoDB" id="3389160at2"/>
<reference evidence="4 5" key="1">
    <citation type="submission" date="2014-06" db="EMBL/GenBank/DDBJ databases">
        <title>Draft genome sequence of Paenibacillus sp. MSt1.</title>
        <authorList>
            <person name="Aw Y.K."/>
            <person name="Ong K.S."/>
            <person name="Gan H.M."/>
            <person name="Lee S.M."/>
        </authorList>
    </citation>
    <scope>NUCLEOTIDE SEQUENCE [LARGE SCALE GENOMIC DNA]</scope>
    <source>
        <strain evidence="4 5">MSt1</strain>
    </source>
</reference>
<evidence type="ECO:0000313" key="5">
    <source>
        <dbReference type="Proteomes" id="UP000028123"/>
    </source>
</evidence>
<keyword evidence="5" id="KW-1185">Reference proteome</keyword>
<sequence>MSAAVEIVEIRTYEPDSLEQLADLLIDAVESGASVGFLPPLSKEEAVDYWKSALEPGVVLWAARLDRKIVGTVQLQLAQKKNAAHRAEIAKLMVHTRSRRNGIARALMLAAEERARAENRTLLVLDTRAGDPSNLLYRLLGYVEAGRIPRYARSADGSLNDTVFYYKEVEA</sequence>
<dbReference type="GO" id="GO:0016747">
    <property type="term" value="F:acyltransferase activity, transferring groups other than amino-acyl groups"/>
    <property type="evidence" value="ECO:0007669"/>
    <property type="project" value="InterPro"/>
</dbReference>
<dbReference type="RefSeq" id="WP_036686368.1">
    <property type="nucleotide sequence ID" value="NZ_JNVM01000017.1"/>
</dbReference>
<keyword evidence="2" id="KW-0012">Acyltransferase</keyword>
<dbReference type="InterPro" id="IPR000182">
    <property type="entry name" value="GNAT_dom"/>
</dbReference>
<dbReference type="SUPFAM" id="SSF55729">
    <property type="entry name" value="Acyl-CoA N-acyltransferases (Nat)"/>
    <property type="match status" value="1"/>
</dbReference>
<dbReference type="Proteomes" id="UP000028123">
    <property type="component" value="Unassembled WGS sequence"/>
</dbReference>
<dbReference type="Gene3D" id="3.40.630.30">
    <property type="match status" value="1"/>
</dbReference>
<protein>
    <submittedName>
        <fullName evidence="4">GCN5 family acetyltransferase</fullName>
    </submittedName>
</protein>
<feature type="domain" description="N-acetyltransferase" evidence="3">
    <location>
        <begin position="8"/>
        <end position="170"/>
    </location>
</feature>
<evidence type="ECO:0000259" key="3">
    <source>
        <dbReference type="PROSITE" id="PS51186"/>
    </source>
</evidence>
<evidence type="ECO:0000256" key="1">
    <source>
        <dbReference type="ARBA" id="ARBA00022679"/>
    </source>
</evidence>
<keyword evidence="1 4" id="KW-0808">Transferase</keyword>
<dbReference type="PANTHER" id="PTHR43877:SF2">
    <property type="entry name" value="AMINOALKYLPHOSPHONATE N-ACETYLTRANSFERASE-RELATED"/>
    <property type="match status" value="1"/>
</dbReference>
<dbReference type="AlphaFoldDB" id="A0A081P0C3"/>
<evidence type="ECO:0000256" key="2">
    <source>
        <dbReference type="ARBA" id="ARBA00023315"/>
    </source>
</evidence>
<organism evidence="4 5">
    <name type="scientific">Paenibacillus tyrfis</name>
    <dbReference type="NCBI Taxonomy" id="1501230"/>
    <lineage>
        <taxon>Bacteria</taxon>
        <taxon>Bacillati</taxon>
        <taxon>Bacillota</taxon>
        <taxon>Bacilli</taxon>
        <taxon>Bacillales</taxon>
        <taxon>Paenibacillaceae</taxon>
        <taxon>Paenibacillus</taxon>
    </lineage>
</organism>
<evidence type="ECO:0000313" key="4">
    <source>
        <dbReference type="EMBL" id="KEQ24146.1"/>
    </source>
</evidence>
<gene>
    <name evidence="4" type="ORF">ET33_10615</name>
</gene>
<dbReference type="EMBL" id="JNVM01000017">
    <property type="protein sequence ID" value="KEQ24146.1"/>
    <property type="molecule type" value="Genomic_DNA"/>
</dbReference>
<dbReference type="PANTHER" id="PTHR43877">
    <property type="entry name" value="AMINOALKYLPHOSPHONATE N-ACETYLTRANSFERASE-RELATED-RELATED"/>
    <property type="match status" value="1"/>
</dbReference>
<proteinExistence type="predicted"/>
<comment type="caution">
    <text evidence="4">The sequence shown here is derived from an EMBL/GenBank/DDBJ whole genome shotgun (WGS) entry which is preliminary data.</text>
</comment>
<name>A0A081P0C3_9BACL</name>
<dbReference type="CDD" id="cd04301">
    <property type="entry name" value="NAT_SF"/>
    <property type="match status" value="1"/>
</dbReference>
<dbReference type="eggNOG" id="COG0456">
    <property type="taxonomic scope" value="Bacteria"/>
</dbReference>
<dbReference type="InterPro" id="IPR050832">
    <property type="entry name" value="Bact_Acetyltransf"/>
</dbReference>
<accession>A0A081P0C3</accession>
<dbReference type="Pfam" id="PF00583">
    <property type="entry name" value="Acetyltransf_1"/>
    <property type="match status" value="1"/>
</dbReference>
<dbReference type="InterPro" id="IPR016181">
    <property type="entry name" value="Acyl_CoA_acyltransferase"/>
</dbReference>